<dbReference type="OrthoDB" id="6505459at2"/>
<protein>
    <submittedName>
        <fullName evidence="1">Uncharacterized protein</fullName>
    </submittedName>
</protein>
<name>A0A2L1UWV5_9GAMM</name>
<proteinExistence type="predicted"/>
<dbReference type="AlphaFoldDB" id="A0A2L1UWV5"/>
<sequence>MGIPLDDGLFDYTEAEPEELCDQCSALNFALLTLHDKRIKEILAFVLCERFEMLRCALYASSEEFAA</sequence>
<accession>A0A2L1UWV5</accession>
<dbReference type="EMBL" id="CP019062">
    <property type="protein sequence ID" value="AVF37397.1"/>
    <property type="molecule type" value="Genomic_DNA"/>
</dbReference>
<evidence type="ECO:0000313" key="1">
    <source>
        <dbReference type="EMBL" id="AVF37397.1"/>
    </source>
</evidence>
<evidence type="ECO:0000313" key="2">
    <source>
        <dbReference type="Proteomes" id="UP000239197"/>
    </source>
</evidence>
<keyword evidence="2" id="KW-1185">Reference proteome</keyword>
<dbReference type="Proteomes" id="UP000239197">
    <property type="component" value="Chromosome"/>
</dbReference>
<gene>
    <name evidence="1" type="ORF">BV494_08020</name>
</gene>
<reference evidence="2" key="1">
    <citation type="submission" date="2017-01" db="EMBL/GenBank/DDBJ databases">
        <title>Genome sequence of Rouxiella sp. ERMR1:05.</title>
        <authorList>
            <person name="Kumar R."/>
            <person name="Singh D."/>
            <person name="Kumar S."/>
        </authorList>
    </citation>
    <scope>NUCLEOTIDE SEQUENCE [LARGE SCALE GENOMIC DNA]</scope>
    <source>
        <strain evidence="2">ERMR1:05</strain>
    </source>
</reference>
<dbReference type="KEGG" id="rox:BV494_08020"/>
<organism evidence="1 2">
    <name type="scientific">Rahnella sikkimica</name>
    <dbReference type="NCBI Taxonomy" id="1805933"/>
    <lineage>
        <taxon>Bacteria</taxon>
        <taxon>Pseudomonadati</taxon>
        <taxon>Pseudomonadota</taxon>
        <taxon>Gammaproteobacteria</taxon>
        <taxon>Enterobacterales</taxon>
        <taxon>Yersiniaceae</taxon>
        <taxon>Rahnella</taxon>
    </lineage>
</organism>